<reference evidence="3" key="1">
    <citation type="journal article" date="2019" name="Int. J. Syst. Evol. Microbiol.">
        <title>The Global Catalogue of Microorganisms (GCM) 10K type strain sequencing project: providing services to taxonomists for standard genome sequencing and annotation.</title>
        <authorList>
            <consortium name="The Broad Institute Genomics Platform"/>
            <consortium name="The Broad Institute Genome Sequencing Center for Infectious Disease"/>
            <person name="Wu L."/>
            <person name="Ma J."/>
        </authorList>
    </citation>
    <scope>NUCLEOTIDE SEQUENCE [LARGE SCALE GENOMIC DNA]</scope>
    <source>
        <strain evidence="3">JCM 17927</strain>
    </source>
</reference>
<protein>
    <submittedName>
        <fullName evidence="2">Neutral/alkaline non-lysosomal ceramidase N-terminal domain-containing protein</fullName>
    </submittedName>
</protein>
<sequence length="426" mass="45721">MVIMKKTFVIVALLLIVGSSVAQSLRVGAAMRVITPNPLLPVSGGVGTPKKATEKKGDLFARALVLEQGQTRIAIVSVDNIGWPSALGNRSRALIKSIPPENVLIGATHTHSAPDAYGFPDQNGNSLADLAYLDNCVKLIADAVNEAVGKLEPASLKIAVGEAKGKIAYNYYADQLYDPRCGVIQAIGTAGKNKGKAIATLVNYAIHPEVLGSGKGILSPDLCGPLYDRIEAKAGGMAIFMNGAQGGMVTADVRRENGQEANTWEECIRIGELLADEALRIVSTAEVLENPALSCAARTVEFPVDSEMMRYIIKKSPLKFELSSTGKVAAQINLLTIGQAQVLTIPGEALPNIGYYVKRHMPTKYPFLFGLTNDAFGYILTKVDFNSFKRYDYISRTSLGEMTGEIYMDAVLKWLAESPKPVTAAK</sequence>
<evidence type="ECO:0000313" key="3">
    <source>
        <dbReference type="Proteomes" id="UP001501175"/>
    </source>
</evidence>
<comment type="caution">
    <text evidence="2">The sequence shown here is derived from an EMBL/GenBank/DDBJ whole genome shotgun (WGS) entry which is preliminary data.</text>
</comment>
<evidence type="ECO:0000313" key="2">
    <source>
        <dbReference type="EMBL" id="GAA4469112.1"/>
    </source>
</evidence>
<keyword evidence="3" id="KW-1185">Reference proteome</keyword>
<evidence type="ECO:0000256" key="1">
    <source>
        <dbReference type="SAM" id="SignalP"/>
    </source>
</evidence>
<gene>
    <name evidence="2" type="ORF">GCM10023189_55550</name>
</gene>
<dbReference type="EMBL" id="BAABHD010000084">
    <property type="protein sequence ID" value="GAA4469112.1"/>
    <property type="molecule type" value="Genomic_DNA"/>
</dbReference>
<proteinExistence type="predicted"/>
<feature type="signal peptide" evidence="1">
    <location>
        <begin position="1"/>
        <end position="22"/>
    </location>
</feature>
<name>A0ABP8NPC2_9BACT</name>
<accession>A0ABP8NPC2</accession>
<feature type="chain" id="PRO_5046459806" evidence="1">
    <location>
        <begin position="23"/>
        <end position="426"/>
    </location>
</feature>
<organism evidence="2 3">
    <name type="scientific">Nibrella saemangeumensis</name>
    <dbReference type="NCBI Taxonomy" id="1084526"/>
    <lineage>
        <taxon>Bacteria</taxon>
        <taxon>Pseudomonadati</taxon>
        <taxon>Bacteroidota</taxon>
        <taxon>Cytophagia</taxon>
        <taxon>Cytophagales</taxon>
        <taxon>Spirosomataceae</taxon>
        <taxon>Nibrella</taxon>
    </lineage>
</organism>
<keyword evidence="1" id="KW-0732">Signal</keyword>
<dbReference type="Proteomes" id="UP001501175">
    <property type="component" value="Unassembled WGS sequence"/>
</dbReference>